<feature type="transmembrane region" description="Helical" evidence="1">
    <location>
        <begin position="9"/>
        <end position="27"/>
    </location>
</feature>
<feature type="transmembrane region" description="Helical" evidence="1">
    <location>
        <begin position="234"/>
        <end position="253"/>
    </location>
</feature>
<evidence type="ECO:0000256" key="1">
    <source>
        <dbReference type="SAM" id="Phobius"/>
    </source>
</evidence>
<proteinExistence type="predicted"/>
<dbReference type="Proteomes" id="UP000647241">
    <property type="component" value="Unassembled WGS sequence"/>
</dbReference>
<name>A0A917HFW9_9BACT</name>
<feature type="transmembrane region" description="Helical" evidence="1">
    <location>
        <begin position="63"/>
        <end position="81"/>
    </location>
</feature>
<organism evidence="2 3">
    <name type="scientific">Edaphobacter dinghuensis</name>
    <dbReference type="NCBI Taxonomy" id="1560005"/>
    <lineage>
        <taxon>Bacteria</taxon>
        <taxon>Pseudomonadati</taxon>
        <taxon>Acidobacteriota</taxon>
        <taxon>Terriglobia</taxon>
        <taxon>Terriglobales</taxon>
        <taxon>Acidobacteriaceae</taxon>
        <taxon>Edaphobacter</taxon>
    </lineage>
</organism>
<sequence length="521" mass="57083">MRLPFPEKIPLQYAVAFAALIAVIQLIQGTDPAFSLCFFLFVVITAVTFNLAGGLTRPSGGYVFFYSVLAVIAGVCWKVVMGEPADSNLTQPLLTMEAILGGMVSMCLAVLVSRRFRRKIPILPALTNERLLQASIGSLITGLIIEAIILFVPHESGSALGALTQLNGFLPLAMILGVIYEIRRSGGTRSINIPVLISGFTIFFIGVIGFSKQGMFTPLLCWAVAAASQRYRLAPYKLLLFMGFVVFTGYYLAPYSQYGRNSKVYATTAADPESGPPLSPMGAFLQNIDTSFSLLTQLEHVRQLDKQVEVPMRVEGMPAYYNTEQGMFDRLQMIAVDDAIINVTEQRGAFGPAPIFWSFENLVPHFLWPGKPELKLGNMYAHEIGMLDPDDTTTGISFSPIGEGFHLLRWTSIFLILPLLWIALFILFDSLCGDIRTSPWGLLALVIFGHLAPEGGMNGVIYMLWFGAINVSLAALAAVYVMPLLGYIATGSRETRSRRNVAVRSIARRPPVIQSSENASL</sequence>
<feature type="transmembrane region" description="Helical" evidence="1">
    <location>
        <begin position="407"/>
        <end position="428"/>
    </location>
</feature>
<comment type="caution">
    <text evidence="2">The sequence shown here is derived from an EMBL/GenBank/DDBJ whole genome shotgun (WGS) entry which is preliminary data.</text>
</comment>
<dbReference type="RefSeq" id="WP_188554154.1">
    <property type="nucleotide sequence ID" value="NZ_BMGT01000002.1"/>
</dbReference>
<feature type="transmembrane region" description="Helical" evidence="1">
    <location>
        <begin position="462"/>
        <end position="489"/>
    </location>
</feature>
<dbReference type="AlphaFoldDB" id="A0A917HFW9"/>
<feature type="transmembrane region" description="Helical" evidence="1">
    <location>
        <begin position="158"/>
        <end position="179"/>
    </location>
</feature>
<feature type="transmembrane region" description="Helical" evidence="1">
    <location>
        <begin position="131"/>
        <end position="152"/>
    </location>
</feature>
<keyword evidence="3" id="KW-1185">Reference proteome</keyword>
<gene>
    <name evidence="2" type="ORF">GCM10011585_21890</name>
</gene>
<keyword evidence="1" id="KW-0472">Membrane</keyword>
<keyword evidence="1" id="KW-1133">Transmembrane helix</keyword>
<feature type="transmembrane region" description="Helical" evidence="1">
    <location>
        <begin position="33"/>
        <end position="51"/>
    </location>
</feature>
<evidence type="ECO:0000313" key="3">
    <source>
        <dbReference type="Proteomes" id="UP000647241"/>
    </source>
</evidence>
<reference evidence="2" key="1">
    <citation type="journal article" date="2014" name="Int. J. Syst. Evol. Microbiol.">
        <title>Complete genome sequence of Corynebacterium casei LMG S-19264T (=DSM 44701T), isolated from a smear-ripened cheese.</title>
        <authorList>
            <consortium name="US DOE Joint Genome Institute (JGI-PGF)"/>
            <person name="Walter F."/>
            <person name="Albersmeier A."/>
            <person name="Kalinowski J."/>
            <person name="Ruckert C."/>
        </authorList>
    </citation>
    <scope>NUCLEOTIDE SEQUENCE</scope>
    <source>
        <strain evidence="2">CGMCC 1.12997</strain>
    </source>
</reference>
<feature type="transmembrane region" description="Helical" evidence="1">
    <location>
        <begin position="93"/>
        <end position="111"/>
    </location>
</feature>
<keyword evidence="1" id="KW-0812">Transmembrane</keyword>
<protein>
    <submittedName>
        <fullName evidence="2">Uncharacterized protein</fullName>
    </submittedName>
</protein>
<evidence type="ECO:0000313" key="2">
    <source>
        <dbReference type="EMBL" id="GGG78357.1"/>
    </source>
</evidence>
<feature type="transmembrane region" description="Helical" evidence="1">
    <location>
        <begin position="191"/>
        <end position="210"/>
    </location>
</feature>
<dbReference type="EMBL" id="BMGT01000002">
    <property type="protein sequence ID" value="GGG78357.1"/>
    <property type="molecule type" value="Genomic_DNA"/>
</dbReference>
<accession>A0A917HFW9</accession>
<reference evidence="2" key="2">
    <citation type="submission" date="2020-09" db="EMBL/GenBank/DDBJ databases">
        <authorList>
            <person name="Sun Q."/>
            <person name="Zhou Y."/>
        </authorList>
    </citation>
    <scope>NUCLEOTIDE SEQUENCE</scope>
    <source>
        <strain evidence="2">CGMCC 1.12997</strain>
    </source>
</reference>